<sequence>MSVYEYEAEDLYGDLFEAPVSMLPAAENTSLYKATVCPTLPTPDMVQVFHDYDVKELKASLENNSKLTEELSRQLLNVQSKCSDLERERALLIKNMSVLFKTATLELERKNKEIKSLRETVLRSKTGDDKGSIMVSTTSRCAGFSKGGPQWADGPVGIQQNMPIKPHGWQLMQSERSTAGRRINTVDQVVHSKDSRCQRSHTCHLRSEEAENQASPVCSRTVFGDELHHKKRQRMEDNARGIEQVTTSIQNMSRDTGTKRVLAVQDMNIQHKYNSHH</sequence>
<proteinExistence type="predicted"/>
<dbReference type="EMBL" id="BEGY01000066">
    <property type="protein sequence ID" value="GAX81548.1"/>
    <property type="molecule type" value="Genomic_DNA"/>
</dbReference>
<dbReference type="AlphaFoldDB" id="A0A250XEP2"/>
<evidence type="ECO:0000256" key="1">
    <source>
        <dbReference type="SAM" id="Coils"/>
    </source>
</evidence>
<organism evidence="2 3">
    <name type="scientific">Chlamydomonas eustigma</name>
    <dbReference type="NCBI Taxonomy" id="1157962"/>
    <lineage>
        <taxon>Eukaryota</taxon>
        <taxon>Viridiplantae</taxon>
        <taxon>Chlorophyta</taxon>
        <taxon>core chlorophytes</taxon>
        <taxon>Chlorophyceae</taxon>
        <taxon>CS clade</taxon>
        <taxon>Chlamydomonadales</taxon>
        <taxon>Chlamydomonadaceae</taxon>
        <taxon>Chlamydomonas</taxon>
    </lineage>
</organism>
<feature type="coiled-coil region" evidence="1">
    <location>
        <begin position="54"/>
        <end position="120"/>
    </location>
</feature>
<dbReference type="Proteomes" id="UP000232323">
    <property type="component" value="Unassembled WGS sequence"/>
</dbReference>
<evidence type="ECO:0000313" key="3">
    <source>
        <dbReference type="Proteomes" id="UP000232323"/>
    </source>
</evidence>
<evidence type="ECO:0000313" key="2">
    <source>
        <dbReference type="EMBL" id="GAX81548.1"/>
    </source>
</evidence>
<dbReference type="OrthoDB" id="514952at2759"/>
<keyword evidence="1" id="KW-0175">Coiled coil</keyword>
<accession>A0A250XEP2</accession>
<keyword evidence="3" id="KW-1185">Reference proteome</keyword>
<name>A0A250XEP2_9CHLO</name>
<gene>
    <name evidence="2" type="ORF">CEUSTIGMA_g8976.t1</name>
</gene>
<comment type="caution">
    <text evidence="2">The sequence shown here is derived from an EMBL/GenBank/DDBJ whole genome shotgun (WGS) entry which is preliminary data.</text>
</comment>
<protein>
    <submittedName>
        <fullName evidence="2">Uncharacterized protein</fullName>
    </submittedName>
</protein>
<reference evidence="2 3" key="1">
    <citation type="submission" date="2017-08" db="EMBL/GenBank/DDBJ databases">
        <title>Acidophilic green algal genome provides insights into adaptation to an acidic environment.</title>
        <authorList>
            <person name="Hirooka S."/>
            <person name="Hirose Y."/>
            <person name="Kanesaki Y."/>
            <person name="Higuchi S."/>
            <person name="Fujiwara T."/>
            <person name="Onuma R."/>
            <person name="Era A."/>
            <person name="Ohbayashi R."/>
            <person name="Uzuka A."/>
            <person name="Nozaki H."/>
            <person name="Yoshikawa H."/>
            <person name="Miyagishima S.Y."/>
        </authorList>
    </citation>
    <scope>NUCLEOTIDE SEQUENCE [LARGE SCALE GENOMIC DNA]</scope>
    <source>
        <strain evidence="2 3">NIES-2499</strain>
    </source>
</reference>